<dbReference type="RefSeq" id="WP_111265431.1">
    <property type="nucleotide sequence ID" value="NZ_CP029843.1"/>
</dbReference>
<name>A0A2U9T6X6_9GAMM</name>
<reference evidence="1 2" key="1">
    <citation type="submission" date="2018-05" db="EMBL/GenBank/DDBJ databases">
        <title>The complete genome of Lysobacter maris HZ9B, a marine bacterium antagonistic against terrestrial plant pathogens.</title>
        <authorList>
            <person name="Zhang X.-Q."/>
        </authorList>
    </citation>
    <scope>NUCLEOTIDE SEQUENCE [LARGE SCALE GENOMIC DNA]</scope>
    <source>
        <strain evidence="1 2">HZ9B</strain>
    </source>
</reference>
<protein>
    <submittedName>
        <fullName evidence="1">Uncharacterized protein</fullName>
    </submittedName>
</protein>
<dbReference type="OrthoDB" id="7069417at2"/>
<dbReference type="Proteomes" id="UP000249447">
    <property type="component" value="Chromosome"/>
</dbReference>
<evidence type="ECO:0000313" key="1">
    <source>
        <dbReference type="EMBL" id="AWV06258.1"/>
    </source>
</evidence>
<accession>A0A2U9T6X6</accession>
<dbReference type="AlphaFoldDB" id="A0A2U9T6X6"/>
<dbReference type="KEGG" id="lmb:C9I47_0535"/>
<proteinExistence type="predicted"/>
<dbReference type="EMBL" id="CP029843">
    <property type="protein sequence ID" value="AWV06258.1"/>
    <property type="molecule type" value="Genomic_DNA"/>
</dbReference>
<sequence length="632" mass="69952">MELAEALRELDAPIVIVDDHYAEPDVSNLDGRRMGQLARTLTSNKTAHRAVKGLLGAKVLGAAQAAKRAVTPEGAALLWTAYAVDPGAHSYLDPLFQDALQERARDLQRLREIEAFCQTRTGKTPLTFSSLEKAKDALRGCAMAFVDFNLTGSTDVHDSIALHQSFAESYRATFTLSGMEWPKIVVLISSRMPNQSELVLFREATQLRAAFFNSLRKNQISQQRLEDEMKRWEASYVAAAELDRYLQHAGEAVNAAATEVRRNIDRLETHDLAMLDAFKLTAEQETLQSYVTWLIAESLASRLRRQETLQAPLLTNRISNAPLDGKMMPNSVLFEMFADVATSPAATESTISFGDVFSVTGAGSESDTDHWVVAISPACDLVRCDASYDVLCIRGQASKAASNLKSMMGFKNALFGKGSHVMRYQGKRGALKYAHVHWDHTQGLHSVKASDLIAGKTYRRIARLSDAFAQEIKELALSHASRVGIPVDPAFAIAATANVRMRLKRPVRDGEIIEHEQCLAGEDFTCAVASRAKVIDGVRTKLETMLVLTPQFVSWLHEEFLEQVRQKLGNQPLPLLDEFVTFFKAWTLPQLTSSSPKGASEFDGRVVVRYGAVPEGTCPDNRLEIYLTEQES</sequence>
<gene>
    <name evidence="1" type="ORF">C9I47_0535</name>
</gene>
<organism evidence="1 2">
    <name type="scientific">Marilutibacter maris</name>
    <dbReference type="NCBI Taxonomy" id="1605891"/>
    <lineage>
        <taxon>Bacteria</taxon>
        <taxon>Pseudomonadati</taxon>
        <taxon>Pseudomonadota</taxon>
        <taxon>Gammaproteobacteria</taxon>
        <taxon>Lysobacterales</taxon>
        <taxon>Lysobacteraceae</taxon>
        <taxon>Marilutibacter</taxon>
    </lineage>
</organism>
<keyword evidence="2" id="KW-1185">Reference proteome</keyword>
<evidence type="ECO:0000313" key="2">
    <source>
        <dbReference type="Proteomes" id="UP000249447"/>
    </source>
</evidence>